<evidence type="ECO:0000313" key="1">
    <source>
        <dbReference type="EMBL" id="KAK2940318.1"/>
    </source>
</evidence>
<organism evidence="1 2">
    <name type="scientific">Blattamonas nauphoetae</name>
    <dbReference type="NCBI Taxonomy" id="2049346"/>
    <lineage>
        <taxon>Eukaryota</taxon>
        <taxon>Metamonada</taxon>
        <taxon>Preaxostyla</taxon>
        <taxon>Oxymonadida</taxon>
        <taxon>Blattamonas</taxon>
    </lineage>
</organism>
<protein>
    <submittedName>
        <fullName evidence="1">Uncharacterized protein</fullName>
    </submittedName>
</protein>
<proteinExistence type="predicted"/>
<name>A0ABQ9WLV4_9EUKA</name>
<accession>A0ABQ9WLV4</accession>
<sequence length="148" mass="16166">MPVCSSPLFHLLSSHQAACELLEAPVMPSAILFHSQGQIPLPDNMTLLTTALESTTTPLSFFSNALSTLPPPNITLPADLSELSPTDLRKVISTDEYCLVVLFGLLLLHHFHLRQSLTILSLLSRTQGQAPKHCLEFEFVVQDSCASV</sequence>
<dbReference type="Proteomes" id="UP001281761">
    <property type="component" value="Unassembled WGS sequence"/>
</dbReference>
<comment type="caution">
    <text evidence="1">The sequence shown here is derived from an EMBL/GenBank/DDBJ whole genome shotgun (WGS) entry which is preliminary data.</text>
</comment>
<gene>
    <name evidence="1" type="ORF">BLNAU_24777</name>
</gene>
<reference evidence="1 2" key="1">
    <citation type="journal article" date="2022" name="bioRxiv">
        <title>Genomics of Preaxostyla Flagellates Illuminates Evolutionary Transitions and the Path Towards Mitochondrial Loss.</title>
        <authorList>
            <person name="Novak L.V.F."/>
            <person name="Treitli S.C."/>
            <person name="Pyrih J."/>
            <person name="Halakuc P."/>
            <person name="Pipaliya S.V."/>
            <person name="Vacek V."/>
            <person name="Brzon O."/>
            <person name="Soukal P."/>
            <person name="Eme L."/>
            <person name="Dacks J.B."/>
            <person name="Karnkowska A."/>
            <person name="Elias M."/>
            <person name="Hampl V."/>
        </authorList>
    </citation>
    <scope>NUCLEOTIDE SEQUENCE [LARGE SCALE GENOMIC DNA]</scope>
    <source>
        <strain evidence="1">NAU3</strain>
        <tissue evidence="1">Gut</tissue>
    </source>
</reference>
<evidence type="ECO:0000313" key="2">
    <source>
        <dbReference type="Proteomes" id="UP001281761"/>
    </source>
</evidence>
<keyword evidence="2" id="KW-1185">Reference proteome</keyword>
<dbReference type="EMBL" id="JARBJD010000691">
    <property type="protein sequence ID" value="KAK2940318.1"/>
    <property type="molecule type" value="Genomic_DNA"/>
</dbReference>